<proteinExistence type="predicted"/>
<evidence type="ECO:0000313" key="1">
    <source>
        <dbReference type="EMBL" id="KPI39972.1"/>
    </source>
</evidence>
<evidence type="ECO:0000313" key="2">
    <source>
        <dbReference type="Proteomes" id="UP000038010"/>
    </source>
</evidence>
<accession>A0A0N1HQ26</accession>
<keyword evidence="2" id="KW-1185">Reference proteome</keyword>
<dbReference type="Proteomes" id="UP000038010">
    <property type="component" value="Unassembled WGS sequence"/>
</dbReference>
<organism evidence="1 2">
    <name type="scientific">Cyphellophora attinorum</name>
    <dbReference type="NCBI Taxonomy" id="1664694"/>
    <lineage>
        <taxon>Eukaryota</taxon>
        <taxon>Fungi</taxon>
        <taxon>Dikarya</taxon>
        <taxon>Ascomycota</taxon>
        <taxon>Pezizomycotina</taxon>
        <taxon>Eurotiomycetes</taxon>
        <taxon>Chaetothyriomycetidae</taxon>
        <taxon>Chaetothyriales</taxon>
        <taxon>Cyphellophoraceae</taxon>
        <taxon>Cyphellophora</taxon>
    </lineage>
</organism>
<reference evidence="1 2" key="1">
    <citation type="submission" date="2015-06" db="EMBL/GenBank/DDBJ databases">
        <title>Draft genome of the ant-associated black yeast Phialophora attae CBS 131958.</title>
        <authorList>
            <person name="Moreno L.F."/>
            <person name="Stielow B.J."/>
            <person name="de Hoog S."/>
            <person name="Vicente V.A."/>
            <person name="Weiss V.A."/>
            <person name="de Vries M."/>
            <person name="Cruz L.M."/>
            <person name="Souza E.M."/>
        </authorList>
    </citation>
    <scope>NUCLEOTIDE SEQUENCE [LARGE SCALE GENOMIC DNA]</scope>
    <source>
        <strain evidence="1 2">CBS 131958</strain>
    </source>
</reference>
<sequence>MRQLLFQRRMNGHAESSSGPRLTFYHLSTNRKLEVAWFSRYILTRALLISHEEWREWKYGNENGIYVVYDGGGSDGGAKGGFEPAILVRDGYRIGGRRGEGQRMFRLWRDGGFGKDIEVEGRVEGDSGDDVVSAAARVAAAALALADAIGSVVTPPVSPVFAPVASLLVHDTVELLYEESENGDEGVLDPRLRAFDAGRDVPITEEEEEELQRLDVCA</sequence>
<dbReference type="EMBL" id="LFJN01000013">
    <property type="protein sequence ID" value="KPI39972.1"/>
    <property type="molecule type" value="Genomic_DNA"/>
</dbReference>
<dbReference type="AlphaFoldDB" id="A0A0N1HQ26"/>
<name>A0A0N1HQ26_9EURO</name>
<dbReference type="VEuPathDB" id="FungiDB:AB675_11309"/>
<dbReference type="GeneID" id="28732022"/>
<protein>
    <submittedName>
        <fullName evidence="1">Uncharacterized protein</fullName>
    </submittedName>
</protein>
<dbReference type="RefSeq" id="XP_017999935.1">
    <property type="nucleotide sequence ID" value="XM_018140142.1"/>
</dbReference>
<comment type="caution">
    <text evidence="1">The sequence shown here is derived from an EMBL/GenBank/DDBJ whole genome shotgun (WGS) entry which is preliminary data.</text>
</comment>
<gene>
    <name evidence="1" type="ORF">AB675_11309</name>
</gene>